<evidence type="ECO:0000256" key="1">
    <source>
        <dbReference type="SAM" id="MobiDB-lite"/>
    </source>
</evidence>
<evidence type="ECO:0000313" key="2">
    <source>
        <dbReference type="EMBL" id="AEA71620.1"/>
    </source>
</evidence>
<dbReference type="EMBL" id="CP002585">
    <property type="protein sequence ID" value="AEA71620.1"/>
    <property type="molecule type" value="Genomic_DNA"/>
</dbReference>
<dbReference type="Proteomes" id="UP000006692">
    <property type="component" value="Chromosome"/>
</dbReference>
<evidence type="ECO:0000313" key="3">
    <source>
        <dbReference type="Proteomes" id="UP000006692"/>
    </source>
</evidence>
<feature type="region of interest" description="Disordered" evidence="1">
    <location>
        <begin position="318"/>
        <end position="344"/>
    </location>
</feature>
<name>F2KM77_PSEBN</name>
<sequence>MQSQTGWQLFNIDSLIEELQGEAPDGTTLDLYVASLAFKNFDFVMRRLPFVFESVTYNPNVWQTLVQAAPLKFRIRDTLEEVLVFVQTEHCGCLRTYRFKRQRGLTADEIVANGWVTLPTTRALYDQLDTPAARSVHDAWHAWRTQTTLEPTALAEGRLQNTSVTHSLIFSGVGGCVACAAPAVASARTTLGTDAGGGVLIQLPLCAVHMESARQQPSVMRFLESLFSMSLHLPDVEHAEAIPDELIPHIHALVAEGLNGQVGKAEKRRRGWHLRIPLTGGWHWLLRLNTLMDYAYMLYQPDVSKEVYRADSAPDHPDLPFFPDHEHSRPHKKNDTTTPSFLYGNPLFDLKRLREVEQKLRNGKG</sequence>
<dbReference type="HOGENOM" id="CLU_762610_0_0_6"/>
<protein>
    <submittedName>
        <fullName evidence="2">Uncharacterized protein</fullName>
    </submittedName>
</protein>
<accession>F2KM77</accession>
<reference evidence="2 3" key="1">
    <citation type="journal article" date="2011" name="J. Bacteriol.">
        <title>Complete genome sequence of a beneficial plant root-associated bacterium, Pseudomonas brassicacearum.</title>
        <authorList>
            <person name="Ortet P."/>
            <person name="Barakat M."/>
            <person name="Lalaouna D."/>
            <person name="Fochesato S."/>
            <person name="Barbe V."/>
            <person name="Vacherie B."/>
            <person name="Santaella C."/>
            <person name="Heulin T."/>
            <person name="Achouak W."/>
        </authorList>
    </citation>
    <scope>NUCLEOTIDE SEQUENCE [LARGE SCALE GENOMIC DNA]</scope>
    <source>
        <strain evidence="2 3">NFM421</strain>
    </source>
</reference>
<proteinExistence type="predicted"/>
<organism evidence="2 3">
    <name type="scientific">Pseudomonas brassicacearum (strain NFM421)</name>
    <dbReference type="NCBI Taxonomy" id="994484"/>
    <lineage>
        <taxon>Bacteria</taxon>
        <taxon>Pseudomonadati</taxon>
        <taxon>Pseudomonadota</taxon>
        <taxon>Gammaproteobacteria</taxon>
        <taxon>Pseudomonadales</taxon>
        <taxon>Pseudomonadaceae</taxon>
        <taxon>Pseudomonas</taxon>
    </lineage>
</organism>
<feature type="compositionally biased region" description="Basic and acidic residues" evidence="1">
    <location>
        <begin position="318"/>
        <end position="327"/>
    </location>
</feature>
<dbReference type="RefSeq" id="WP_013694374.1">
    <property type="nucleotide sequence ID" value="NC_015379.1"/>
</dbReference>
<dbReference type="KEGG" id="pba:PSEBR_cmegl91"/>
<reference key="2">
    <citation type="submission" date="2011-03" db="EMBL/GenBank/DDBJ databases">
        <title>Complete Genome Sequence of a beneficial plant roots-associated bacterium Pseudomonas brassicacearum.</title>
        <authorList>
            <person name="Ortet P."/>
            <person name="Barakat M."/>
            <person name="Lalaouna D."/>
            <person name="Fochesato S."/>
            <person name="Barbe V."/>
            <person name="Santaella C."/>
            <person name="Heulin T."/>
            <person name="Achouak W."/>
        </authorList>
    </citation>
    <scope>NUCLEOTIDE SEQUENCE</scope>
    <source>
        <strain>NFM421</strain>
    </source>
</reference>
<dbReference type="AlphaFoldDB" id="F2KM77"/>
<gene>
    <name evidence="2" type="ORF">PSEBR_cmegl91</name>
</gene>